<dbReference type="RefSeq" id="WP_192787251.1">
    <property type="nucleotide sequence ID" value="NZ_JADBEK010000001.1"/>
</dbReference>
<evidence type="ECO:0000313" key="2">
    <source>
        <dbReference type="Proteomes" id="UP000633509"/>
    </source>
</evidence>
<accession>A0ABR9M1D3</accession>
<gene>
    <name evidence="1" type="ORF">H4W80_004989</name>
</gene>
<name>A0ABR9M1D3_9ACTN</name>
<reference evidence="1 2" key="1">
    <citation type="submission" date="2020-10" db="EMBL/GenBank/DDBJ databases">
        <title>Sequencing the genomes of 1000 actinobacteria strains.</title>
        <authorList>
            <person name="Klenk H.-P."/>
        </authorList>
    </citation>
    <scope>NUCLEOTIDE SEQUENCE [LARGE SCALE GENOMIC DNA]</scope>
    <source>
        <strain evidence="1 2">DSM 43173</strain>
    </source>
</reference>
<dbReference type="Proteomes" id="UP000633509">
    <property type="component" value="Unassembled WGS sequence"/>
</dbReference>
<keyword evidence="2" id="KW-1185">Reference proteome</keyword>
<protein>
    <submittedName>
        <fullName evidence="1">Uncharacterized protein</fullName>
    </submittedName>
</protein>
<evidence type="ECO:0000313" key="1">
    <source>
        <dbReference type="EMBL" id="MBE1586731.1"/>
    </source>
</evidence>
<comment type="caution">
    <text evidence="1">The sequence shown here is derived from an EMBL/GenBank/DDBJ whole genome shotgun (WGS) entry which is preliminary data.</text>
</comment>
<proteinExistence type="predicted"/>
<dbReference type="EMBL" id="JADBEK010000001">
    <property type="protein sequence ID" value="MBE1586731.1"/>
    <property type="molecule type" value="Genomic_DNA"/>
</dbReference>
<sequence>MAETDLAEIGKTPVIRRIMKTAEEALLFPPRAGSPDEGWVSGHEGSLAWRRAIPLSEEADDCDEATDHYFVYRASTDQEYREAKKPIAVTVVRVLPISELMSVRA</sequence>
<organism evidence="1 2">
    <name type="scientific">Nonomuraea angiospora</name>
    <dbReference type="NCBI Taxonomy" id="46172"/>
    <lineage>
        <taxon>Bacteria</taxon>
        <taxon>Bacillati</taxon>
        <taxon>Actinomycetota</taxon>
        <taxon>Actinomycetes</taxon>
        <taxon>Streptosporangiales</taxon>
        <taxon>Streptosporangiaceae</taxon>
        <taxon>Nonomuraea</taxon>
    </lineage>
</organism>